<reference evidence="3 4" key="1">
    <citation type="submission" date="2020-08" db="EMBL/GenBank/DDBJ databases">
        <title>Amycolatopsis sp. nov. DR6-1 isolated from Dendrobium heterocarpum.</title>
        <authorList>
            <person name="Tedsree N."/>
            <person name="Kuncharoen N."/>
            <person name="Likhitwitayawuid K."/>
            <person name="Tanasupawat S."/>
        </authorList>
    </citation>
    <scope>NUCLEOTIDE SEQUENCE [LARGE SCALE GENOMIC DNA]</scope>
    <source>
        <strain evidence="3 4">DR6-1</strain>
    </source>
</reference>
<proteinExistence type="predicted"/>
<keyword evidence="4" id="KW-1185">Reference proteome</keyword>
<gene>
    <name evidence="3" type="ORF">H4281_28955</name>
</gene>
<evidence type="ECO:0000256" key="2">
    <source>
        <dbReference type="SAM" id="Phobius"/>
    </source>
</evidence>
<evidence type="ECO:0000313" key="4">
    <source>
        <dbReference type="Proteomes" id="UP000526734"/>
    </source>
</evidence>
<dbReference type="RefSeq" id="WP_182894068.1">
    <property type="nucleotide sequence ID" value="NZ_JACGZW010000010.1"/>
</dbReference>
<feature type="region of interest" description="Disordered" evidence="1">
    <location>
        <begin position="197"/>
        <end position="219"/>
    </location>
</feature>
<accession>A0A7W3W1N0</accession>
<keyword evidence="2" id="KW-1133">Transmembrane helix</keyword>
<dbReference type="Proteomes" id="UP000526734">
    <property type="component" value="Unassembled WGS sequence"/>
</dbReference>
<comment type="caution">
    <text evidence="3">The sequence shown here is derived from an EMBL/GenBank/DDBJ whole genome shotgun (WGS) entry which is preliminary data.</text>
</comment>
<dbReference type="EMBL" id="JACGZW010000010">
    <property type="protein sequence ID" value="MBB1157194.1"/>
    <property type="molecule type" value="Genomic_DNA"/>
</dbReference>
<organism evidence="3 4">
    <name type="scientific">Amycolatopsis dendrobii</name>
    <dbReference type="NCBI Taxonomy" id="2760662"/>
    <lineage>
        <taxon>Bacteria</taxon>
        <taxon>Bacillati</taxon>
        <taxon>Actinomycetota</taxon>
        <taxon>Actinomycetes</taxon>
        <taxon>Pseudonocardiales</taxon>
        <taxon>Pseudonocardiaceae</taxon>
        <taxon>Amycolatopsis</taxon>
    </lineage>
</organism>
<keyword evidence="2" id="KW-0472">Membrane</keyword>
<dbReference type="AlphaFoldDB" id="A0A7W3W1N0"/>
<keyword evidence="2" id="KW-0812">Transmembrane</keyword>
<feature type="region of interest" description="Disordered" evidence="1">
    <location>
        <begin position="233"/>
        <end position="265"/>
    </location>
</feature>
<sequence>MRLIPVPHRPAWATAGSVPKSTPQHRWVVRLLVAIGLLAGSWLIGALVGGDTAAADPLGGQCPASVPRAGGLCRLAAAASPEHLTTSVRQAAKGADAGRPASKKDSAAPTGPMPDVVRAGKRALDTVTQTKPIHRTIHAVTTRRTPVQSITAPLTSTARRVTDELPGLLGAAQSISNEVLPVPLATTDRPLGADTARSVTAPPISRSHHPPPKVAPTRADRPIEARCGKAVAAPVPAPRPHKSGATNWTTDAPQELPSPATASSCTPLAPVGDGTLSQAGAGAVIALAVYAGRVVPRTSGGPPRARWWRSQRSMADLPTVFPD</sequence>
<feature type="transmembrane region" description="Helical" evidence="2">
    <location>
        <begin position="27"/>
        <end position="48"/>
    </location>
</feature>
<feature type="region of interest" description="Disordered" evidence="1">
    <location>
        <begin position="84"/>
        <end position="117"/>
    </location>
</feature>
<protein>
    <submittedName>
        <fullName evidence="3">Uncharacterized protein</fullName>
    </submittedName>
</protein>
<evidence type="ECO:0000256" key="1">
    <source>
        <dbReference type="SAM" id="MobiDB-lite"/>
    </source>
</evidence>
<evidence type="ECO:0000313" key="3">
    <source>
        <dbReference type="EMBL" id="MBB1157194.1"/>
    </source>
</evidence>
<name>A0A7W3W1N0_9PSEU</name>